<evidence type="ECO:0000313" key="2">
    <source>
        <dbReference type="Proteomes" id="UP000008948"/>
    </source>
</evidence>
<accession>A0ABP2QUR3</accession>
<evidence type="ECO:0008006" key="3">
    <source>
        <dbReference type="Google" id="ProtNLM"/>
    </source>
</evidence>
<comment type="caution">
    <text evidence="1">The sequence shown here is derived from an EMBL/GenBank/DDBJ whole genome shotgun (WGS) entry which is preliminary data.</text>
</comment>
<gene>
    <name evidence="1" type="ORF">MEI_00181</name>
</gene>
<organism evidence="1 2">
    <name type="scientific">Bartonella vinsonii subsp. arupensis Pm136co</name>
    <dbReference type="NCBI Taxonomy" id="1094561"/>
    <lineage>
        <taxon>Bacteria</taxon>
        <taxon>Pseudomonadati</taxon>
        <taxon>Pseudomonadota</taxon>
        <taxon>Alphaproteobacteria</taxon>
        <taxon>Hyphomicrobiales</taxon>
        <taxon>Bartonellaceae</taxon>
        <taxon>Bartonella</taxon>
    </lineage>
</organism>
<keyword evidence="2" id="KW-1185">Reference proteome</keyword>
<sequence>MKKYELTDQTIDVDGFTLHRIRALRDFGKVKKGDLGGL</sequence>
<evidence type="ECO:0000313" key="1">
    <source>
        <dbReference type="EMBL" id="EJF98611.1"/>
    </source>
</evidence>
<proteinExistence type="predicted"/>
<dbReference type="Proteomes" id="UP000008948">
    <property type="component" value="Unassembled WGS sequence"/>
</dbReference>
<reference evidence="1 2" key="1">
    <citation type="submission" date="2012-03" db="EMBL/GenBank/DDBJ databases">
        <title>The Genome Sequence of Bartonella vinsonii subsp. arupensis str. Pm136co.</title>
        <authorList>
            <consortium name="The Broad Institute Genome Sequencing Platform"/>
            <consortium name="The Broad Institute Genome Sequencing Center for Infectious Disease"/>
            <person name="Feldgarden M."/>
            <person name="Kirby J."/>
            <person name="Kosoy M."/>
            <person name="Birtles R."/>
            <person name="Probert W.S."/>
            <person name="Chiaraviglio L."/>
            <person name="Young S.K."/>
            <person name="Zeng Q."/>
            <person name="Gargeya S."/>
            <person name="Fitzgerald M."/>
            <person name="Haas B."/>
            <person name="Abouelleil A."/>
            <person name="Alvarado L."/>
            <person name="Arachchi H.M."/>
            <person name="Berlin A."/>
            <person name="Chapman S.B."/>
            <person name="Gearin G."/>
            <person name="Goldberg J."/>
            <person name="Griggs A."/>
            <person name="Gujja S."/>
            <person name="Hansen M."/>
            <person name="Heiman D."/>
            <person name="Howarth C."/>
            <person name="Larimer J."/>
            <person name="Lui A."/>
            <person name="MacDonald P.J.P."/>
            <person name="McCowen C."/>
            <person name="Montmayeur A."/>
            <person name="Murphy C."/>
            <person name="Neiman D."/>
            <person name="Pearson M."/>
            <person name="Priest M."/>
            <person name="Roberts A."/>
            <person name="Saif S."/>
            <person name="Shea T."/>
            <person name="Sisk P."/>
            <person name="Stolte C."/>
            <person name="Sykes S."/>
            <person name="Wortman J."/>
            <person name="Nusbaum C."/>
            <person name="Birren B."/>
        </authorList>
    </citation>
    <scope>NUCLEOTIDE SEQUENCE [LARGE SCALE GENOMIC DNA]</scope>
    <source>
        <strain evidence="1 2">Pm136co</strain>
    </source>
</reference>
<name>A0ABP2QUR3_BARVI</name>
<dbReference type="EMBL" id="AIMH01000002">
    <property type="protein sequence ID" value="EJF98611.1"/>
    <property type="molecule type" value="Genomic_DNA"/>
</dbReference>
<protein>
    <recommendedName>
        <fullName evidence="3">Phage related protein</fullName>
    </recommendedName>
</protein>